<evidence type="ECO:0000256" key="4">
    <source>
        <dbReference type="ARBA" id="ARBA00022490"/>
    </source>
</evidence>
<keyword evidence="5" id="KW-0378">Hydrolase</keyword>
<evidence type="ECO:0000256" key="8">
    <source>
        <dbReference type="ARBA" id="ARBA00054935"/>
    </source>
</evidence>
<dbReference type="PANTHER" id="PTHR13246">
    <property type="entry name" value="ENDO BETA N-ACETYLGLUCOSAMINIDASE"/>
    <property type="match status" value="1"/>
</dbReference>
<evidence type="ECO:0000256" key="1">
    <source>
        <dbReference type="ARBA" id="ARBA00004514"/>
    </source>
</evidence>
<dbReference type="EC" id="3.2.1.96" evidence="3"/>
<name>A0AAE0ZXX0_9GAST</name>
<evidence type="ECO:0000256" key="5">
    <source>
        <dbReference type="ARBA" id="ARBA00022801"/>
    </source>
</evidence>
<keyword evidence="4" id="KW-0963">Cytoplasm</keyword>
<sequence>MNCCIDCDGNPVSQPFKSLKSLSEWFPPEYKVCASGNLLDQNNDYQKFRHSRKLSNEPKILVCHDMAGGYLDDRFIQGCYGETNGYLFYHWQLIDTFIYFSHHFITIPPSGWIRAAHKHGVDILGTIITEWDEGAAICKQMLESFALVDELTTRLANIAAFYGFDGWLINIENKIDPDQIPLLQTFARQLTQKCHTQLQFGTVLWYDSVIDTGELKWQDELNSSNEMFFEVCDGIFLNYCITSEKLRNSREKALGSGRHHDVYVGIDCFGRGTPGGGGFNLRMVLEMVLAEGLSCALFAPGWVLEHLGPENFQNNNTKFWGILSDLLNTRPTSPPFSTSFCQGKGEKYFLHGKVISDKPWYNLGLQQLQPSFTQSQFISYHITEKQITNLTEPHTNEGDKMKTVDSLGIDTVDGSRGKESGSSSSMETLSSMSCDDNSLEAADGAVAQDDASSITKTNYPETKDEKKIEVISEKKQADANPKMAWDLSCGYNGGGCICLEASSRFNQPVIFKLMDISGVKKLIQLCVTWKAQQNYHHQFALMLSPAPEEPSLDIAKIIFDTSTSLTAESLLSEKRSKSVSYLPPEQTLAASDHGSWIKSKYNILPENFKITDVEDMTLSAVLVPCDPLSSGSDVSTTAIDQPMCIWIGQIEALTELPLSSSTQPSFVSNLCCLEVKAGPKLCSTDLEQMVMNPCFKDKQTVCSSVSNSNYHSPEFIIFTATNNSQVL</sequence>
<dbReference type="AlphaFoldDB" id="A0AAE0ZXX0"/>
<evidence type="ECO:0000256" key="10">
    <source>
        <dbReference type="SAM" id="MobiDB-lite"/>
    </source>
</evidence>
<evidence type="ECO:0000256" key="7">
    <source>
        <dbReference type="ARBA" id="ARBA00034414"/>
    </source>
</evidence>
<feature type="region of interest" description="Disordered" evidence="10">
    <location>
        <begin position="410"/>
        <end position="432"/>
    </location>
</feature>
<dbReference type="Gene3D" id="3.20.20.80">
    <property type="entry name" value="Glycosidases"/>
    <property type="match status" value="1"/>
</dbReference>
<dbReference type="Gene3D" id="2.60.120.260">
    <property type="entry name" value="Galactose-binding domain-like"/>
    <property type="match status" value="1"/>
</dbReference>
<feature type="region of interest" description="Disordered" evidence="10">
    <location>
        <begin position="444"/>
        <end position="466"/>
    </location>
</feature>
<evidence type="ECO:0000256" key="3">
    <source>
        <dbReference type="ARBA" id="ARBA00012566"/>
    </source>
</evidence>
<reference evidence="12" key="1">
    <citation type="journal article" date="2023" name="G3 (Bethesda)">
        <title>A reference genome for the long-term kleptoplast-retaining sea slug Elysia crispata morphotype clarki.</title>
        <authorList>
            <person name="Eastman K.E."/>
            <person name="Pendleton A.L."/>
            <person name="Shaikh M.A."/>
            <person name="Suttiyut T."/>
            <person name="Ogas R."/>
            <person name="Tomko P."/>
            <person name="Gavelis G."/>
            <person name="Widhalm J.R."/>
            <person name="Wisecaver J.H."/>
        </authorList>
    </citation>
    <scope>NUCLEOTIDE SEQUENCE</scope>
    <source>
        <strain evidence="12">ECLA1</strain>
    </source>
</reference>
<feature type="compositionally biased region" description="Low complexity" evidence="10">
    <location>
        <begin position="420"/>
        <end position="432"/>
    </location>
</feature>
<dbReference type="GO" id="GO:0033925">
    <property type="term" value="F:mannosyl-glycoprotein endo-beta-N-acetylglucosaminidase activity"/>
    <property type="evidence" value="ECO:0007669"/>
    <property type="project" value="UniProtKB-EC"/>
</dbReference>
<organism evidence="12 13">
    <name type="scientific">Elysia crispata</name>
    <name type="common">lettuce slug</name>
    <dbReference type="NCBI Taxonomy" id="231223"/>
    <lineage>
        <taxon>Eukaryota</taxon>
        <taxon>Metazoa</taxon>
        <taxon>Spiralia</taxon>
        <taxon>Lophotrochozoa</taxon>
        <taxon>Mollusca</taxon>
        <taxon>Gastropoda</taxon>
        <taxon>Heterobranchia</taxon>
        <taxon>Euthyneura</taxon>
        <taxon>Panpulmonata</taxon>
        <taxon>Sacoglossa</taxon>
        <taxon>Placobranchoidea</taxon>
        <taxon>Plakobranchidae</taxon>
        <taxon>Elysia</taxon>
    </lineage>
</organism>
<dbReference type="EMBL" id="JAWDGP010003093">
    <property type="protein sequence ID" value="KAK3777307.1"/>
    <property type="molecule type" value="Genomic_DNA"/>
</dbReference>
<evidence type="ECO:0000256" key="9">
    <source>
        <dbReference type="ARBA" id="ARBA00072457"/>
    </source>
</evidence>
<comment type="subcellular location">
    <subcellularLocation>
        <location evidence="1">Cytoplasm</location>
        <location evidence="1">Cytosol</location>
    </subcellularLocation>
</comment>
<evidence type="ECO:0000313" key="13">
    <source>
        <dbReference type="Proteomes" id="UP001283361"/>
    </source>
</evidence>
<evidence type="ECO:0000259" key="11">
    <source>
        <dbReference type="Pfam" id="PF03644"/>
    </source>
</evidence>
<evidence type="ECO:0000256" key="2">
    <source>
        <dbReference type="ARBA" id="ARBA00007849"/>
    </source>
</evidence>
<dbReference type="Pfam" id="PF03644">
    <property type="entry name" value="Glyco_hydro_85"/>
    <property type="match status" value="1"/>
</dbReference>
<dbReference type="InterPro" id="IPR005201">
    <property type="entry name" value="TIM_ENGase"/>
</dbReference>
<comment type="caution">
    <text evidence="12">The sequence shown here is derived from an EMBL/GenBank/DDBJ whole genome shotgun (WGS) entry which is preliminary data.</text>
</comment>
<dbReference type="Proteomes" id="UP001283361">
    <property type="component" value="Unassembled WGS sequence"/>
</dbReference>
<protein>
    <recommendedName>
        <fullName evidence="9">Cytosolic endo-beta-N-acetylglucosaminidase</fullName>
        <ecNumber evidence="3">3.2.1.96</ecNumber>
    </recommendedName>
</protein>
<dbReference type="PANTHER" id="PTHR13246:SF1">
    <property type="entry name" value="CYTOSOLIC ENDO-BETA-N-ACETYLGLUCOSAMINIDASE"/>
    <property type="match status" value="1"/>
</dbReference>
<proteinExistence type="inferred from homology"/>
<comment type="similarity">
    <text evidence="2">Belongs to the glycosyl hydrolase 85 family.</text>
</comment>
<evidence type="ECO:0000313" key="12">
    <source>
        <dbReference type="EMBL" id="KAK3777307.1"/>
    </source>
</evidence>
<keyword evidence="13" id="KW-1185">Reference proteome</keyword>
<feature type="compositionally biased region" description="Polar residues" evidence="10">
    <location>
        <begin position="450"/>
        <end position="460"/>
    </location>
</feature>
<keyword evidence="6" id="KW-0326">Glycosidase</keyword>
<gene>
    <name evidence="12" type="ORF">RRG08_038455</name>
</gene>
<comment type="catalytic activity">
    <reaction evidence="7">
        <text>an N(4)-(oligosaccharide-(1-&gt;3)-[oligosaccharide-(1-&gt;6)]-beta-D-Man-(1-&gt;4)-beta-D-GlcNAc-(1-&gt;4)-alpha-D-GlcNAc)-L-asparaginyl-[protein] + H2O = an oligosaccharide-(1-&gt;3)-[oligosaccharide-(1-&gt;6)]-beta-D-Man-(1-&gt;4)-D-GlcNAc + N(4)-(N-acetyl-beta-D-glucosaminyl)-L-asparaginyl-[protein]</text>
        <dbReference type="Rhea" id="RHEA:73067"/>
        <dbReference type="Rhea" id="RHEA-COMP:12603"/>
        <dbReference type="Rhea" id="RHEA-COMP:18176"/>
        <dbReference type="ChEBI" id="CHEBI:15377"/>
        <dbReference type="ChEBI" id="CHEBI:132248"/>
        <dbReference type="ChEBI" id="CHEBI:192714"/>
        <dbReference type="ChEBI" id="CHEBI:192715"/>
        <dbReference type="EC" id="3.2.1.96"/>
    </reaction>
</comment>
<dbReference type="CDD" id="cd06547">
    <property type="entry name" value="GH85_ENGase"/>
    <property type="match status" value="1"/>
</dbReference>
<dbReference type="GO" id="GO:0005829">
    <property type="term" value="C:cytosol"/>
    <property type="evidence" value="ECO:0007669"/>
    <property type="project" value="UniProtKB-SubCell"/>
</dbReference>
<dbReference type="InterPro" id="IPR032979">
    <property type="entry name" value="ENGase"/>
</dbReference>
<accession>A0AAE0ZXX0</accession>
<feature type="domain" description="Cytosolic endo-beta-N-acetylglucosaminidase TIM barrel" evidence="11">
    <location>
        <begin position="71"/>
        <end position="348"/>
    </location>
</feature>
<evidence type="ECO:0000256" key="6">
    <source>
        <dbReference type="ARBA" id="ARBA00023295"/>
    </source>
</evidence>
<dbReference type="FunFam" id="3.20.20.80:FF:000043">
    <property type="entry name" value="cytosolic endo-beta-N-acetylglucosaminidase"/>
    <property type="match status" value="1"/>
</dbReference>
<comment type="function">
    <text evidence="8">Endoglycosidase that releases N-glycans from glycoproteins by cleaving the beta-1,4-glycosidic bond in the N,N'-diacetylchitobiose core. Involved in the processing of free oligosaccharides in the cytosol.</text>
</comment>